<reference evidence="1 2" key="1">
    <citation type="journal article" date="2019" name="Int. J. Syst. Evol. Microbiol.">
        <title>The Global Catalogue of Microorganisms (GCM) 10K type strain sequencing project: providing services to taxonomists for standard genome sequencing and annotation.</title>
        <authorList>
            <consortium name="The Broad Institute Genomics Platform"/>
            <consortium name="The Broad Institute Genome Sequencing Center for Infectious Disease"/>
            <person name="Wu L."/>
            <person name="Ma J."/>
        </authorList>
    </citation>
    <scope>NUCLEOTIDE SEQUENCE [LARGE SCALE GENOMIC DNA]</scope>
    <source>
        <strain evidence="1 2">CGMCC 1.12125</strain>
    </source>
</reference>
<proteinExistence type="predicted"/>
<name>A0ABD6CGI8_9EURY</name>
<accession>A0ABD6CGI8</accession>
<dbReference type="Proteomes" id="UP001597119">
    <property type="component" value="Unassembled WGS sequence"/>
</dbReference>
<dbReference type="EMBL" id="JBHUDJ010000014">
    <property type="protein sequence ID" value="MFD1589057.1"/>
    <property type="molecule type" value="Genomic_DNA"/>
</dbReference>
<comment type="caution">
    <text evidence="1">The sequence shown here is derived from an EMBL/GenBank/DDBJ whole genome shotgun (WGS) entry which is preliminary data.</text>
</comment>
<dbReference type="RefSeq" id="WP_247378706.1">
    <property type="nucleotide sequence ID" value="NZ_JALLGV010000005.1"/>
</dbReference>
<keyword evidence="2" id="KW-1185">Reference proteome</keyword>
<evidence type="ECO:0008006" key="3">
    <source>
        <dbReference type="Google" id="ProtNLM"/>
    </source>
</evidence>
<dbReference type="AlphaFoldDB" id="A0ABD6CGI8"/>
<organism evidence="1 2">
    <name type="scientific">Halorientalis brevis</name>
    <dbReference type="NCBI Taxonomy" id="1126241"/>
    <lineage>
        <taxon>Archaea</taxon>
        <taxon>Methanobacteriati</taxon>
        <taxon>Methanobacteriota</taxon>
        <taxon>Stenosarchaea group</taxon>
        <taxon>Halobacteria</taxon>
        <taxon>Halobacteriales</taxon>
        <taxon>Haloarculaceae</taxon>
        <taxon>Halorientalis</taxon>
    </lineage>
</organism>
<protein>
    <recommendedName>
        <fullName evidence="3">Halobacterial output domain-containing protein</fullName>
    </recommendedName>
</protein>
<gene>
    <name evidence="1" type="ORF">ACFR9U_18915</name>
</gene>
<evidence type="ECO:0000313" key="2">
    <source>
        <dbReference type="Proteomes" id="UP001597119"/>
    </source>
</evidence>
<evidence type="ECO:0000313" key="1">
    <source>
        <dbReference type="EMBL" id="MFD1589057.1"/>
    </source>
</evidence>
<sequence length="115" mass="12913">MEAIWDDDGTLRASFKSDMRDLATRANGEIDDADEATLFCSFEPTSNRSSMRVGVYYANGRQTLRFDTIREEIELAMVNHYEISRANLVIGSEKGSRTFRLDAASGEYSVSKKSV</sequence>